<evidence type="ECO:0000256" key="1">
    <source>
        <dbReference type="ARBA" id="ARBA00005695"/>
    </source>
</evidence>
<dbReference type="InterPro" id="IPR039424">
    <property type="entry name" value="SBP_5"/>
</dbReference>
<comment type="similarity">
    <text evidence="1">Belongs to the bacterial solute-binding protein 5 family.</text>
</comment>
<dbReference type="SUPFAM" id="SSF53850">
    <property type="entry name" value="Periplasmic binding protein-like II"/>
    <property type="match status" value="1"/>
</dbReference>
<evidence type="ECO:0000313" key="8">
    <source>
        <dbReference type="Proteomes" id="UP000242015"/>
    </source>
</evidence>
<proteinExistence type="inferred from homology"/>
<dbReference type="GO" id="GO:0015833">
    <property type="term" value="P:peptide transport"/>
    <property type="evidence" value="ECO:0007669"/>
    <property type="project" value="TreeGrafter"/>
</dbReference>
<dbReference type="Gene3D" id="3.40.190.10">
    <property type="entry name" value="Periplasmic binding protein-like II"/>
    <property type="match status" value="1"/>
</dbReference>
<dbReference type="GO" id="GO:1904680">
    <property type="term" value="F:peptide transmembrane transporter activity"/>
    <property type="evidence" value="ECO:0007669"/>
    <property type="project" value="TreeGrafter"/>
</dbReference>
<name>A0A2R6CB68_9ARCH</name>
<dbReference type="Proteomes" id="UP000242015">
    <property type="component" value="Unassembled WGS sequence"/>
</dbReference>
<dbReference type="PANTHER" id="PTHR30290:SF9">
    <property type="entry name" value="OLIGOPEPTIDE-BINDING PROTEIN APPA"/>
    <property type="match status" value="1"/>
</dbReference>
<feature type="domain" description="Solute-binding protein family 5" evidence="6">
    <location>
        <begin position="88"/>
        <end position="456"/>
    </location>
</feature>
<evidence type="ECO:0000256" key="3">
    <source>
        <dbReference type="ARBA" id="ARBA00022729"/>
    </source>
</evidence>
<reference evidence="7 8" key="1">
    <citation type="submission" date="2017-04" db="EMBL/GenBank/DDBJ databases">
        <title>Novel microbial lineages endemic to geothermal iron-oxide mats fill important gaps in the evolutionary history of Archaea.</title>
        <authorList>
            <person name="Jay Z.J."/>
            <person name="Beam J.P."/>
            <person name="Dlakic M."/>
            <person name="Rusch D.B."/>
            <person name="Kozubal M.A."/>
            <person name="Inskeep W.P."/>
        </authorList>
    </citation>
    <scope>NUCLEOTIDE SEQUENCE [LARGE SCALE GENOMIC DNA]</scope>
    <source>
        <strain evidence="7">BE_D</strain>
    </source>
</reference>
<evidence type="ECO:0000313" key="7">
    <source>
        <dbReference type="EMBL" id="PSO08071.1"/>
    </source>
</evidence>
<dbReference type="Gene3D" id="3.10.105.10">
    <property type="entry name" value="Dipeptide-binding Protein, Domain 3"/>
    <property type="match status" value="1"/>
</dbReference>
<evidence type="ECO:0000259" key="6">
    <source>
        <dbReference type="Pfam" id="PF00496"/>
    </source>
</evidence>
<organism evidence="7 8">
    <name type="scientific">Candidatus Marsarchaeota G2 archaeon BE_D</name>
    <dbReference type="NCBI Taxonomy" id="1978158"/>
    <lineage>
        <taxon>Archaea</taxon>
        <taxon>Candidatus Marsarchaeota</taxon>
        <taxon>Candidatus Marsarchaeota group 2</taxon>
    </lineage>
</organism>
<protein>
    <recommendedName>
        <fullName evidence="6">Solute-binding protein family 5 domain-containing protein</fullName>
    </recommendedName>
</protein>
<evidence type="ECO:0000256" key="5">
    <source>
        <dbReference type="SAM" id="Phobius"/>
    </source>
</evidence>
<dbReference type="EMBL" id="NEXF01000141">
    <property type="protein sequence ID" value="PSO08071.1"/>
    <property type="molecule type" value="Genomic_DNA"/>
</dbReference>
<evidence type="ECO:0000256" key="2">
    <source>
        <dbReference type="ARBA" id="ARBA00022448"/>
    </source>
</evidence>
<sequence length="650" mass="71095">MSYTHTIGIMRRAMGFLVCSALLVGLVLLSMSASVGAQSSGSTLSLGIVMSSPIIGSLNYFSPSENYYVTSALYLPFATYNFPPLAPLTPVLAAGWSHNSNYTGWVLNLRQGLKWDNGSPLNASDLYYTFYLDNYTNAISYSSVIHNIKILNSTAIEFNTSVSEPNAVYLWVEETNSYIFPYQVYRHLNLNTSLPGPNIDNFTNFVNIVADGPFVIYNYTQGENPIIFTANPYYYLGPPHLSQLVLHIYSSTSSYLSAYLAGQIDAYWAWGAYEVAAALIKNVPGHSFYNIVPGGEMIAIMNLNQYPYNTTQFREALAYATNVSEIDQKMMGPYASNFSVYYDNLIESLNQQIGLNSSQLPSYSYNLSMTAKLLESIGFKQGSSGSWLYPNGTPVSINIMTTQLGTGDVATATLLDSMWKSAGFQVNLQTVSNSAYYNYIFSKTGWQVAVGIGAPGYYPTGLGNLLGVFSLGEPYNVSLEAVNGVPNYNYTYVNQQLFVAQEYPIGSAQSNYYSRIAAMSIAETVPIIPLYAISNWQGLSNSFYWGDPSSYTGIFATQALVQPQLYWNALWIVQPISSISTSTVTSTTTSTSTITSSSTTTQTSIPTSPSTSTPPIITTTTTHTSSLLIAVVVIVVIIIIIAALIALRRR</sequence>
<keyword evidence="5" id="KW-1133">Transmembrane helix</keyword>
<dbReference type="PANTHER" id="PTHR30290">
    <property type="entry name" value="PERIPLASMIC BINDING COMPONENT OF ABC TRANSPORTER"/>
    <property type="match status" value="1"/>
</dbReference>
<keyword evidence="2" id="KW-0813">Transport</keyword>
<feature type="transmembrane region" description="Helical" evidence="5">
    <location>
        <begin position="627"/>
        <end position="647"/>
    </location>
</feature>
<dbReference type="InterPro" id="IPR000914">
    <property type="entry name" value="SBP_5_dom"/>
</dbReference>
<feature type="region of interest" description="Disordered" evidence="4">
    <location>
        <begin position="588"/>
        <end position="616"/>
    </location>
</feature>
<dbReference type="AlphaFoldDB" id="A0A2R6CB68"/>
<dbReference type="Pfam" id="PF00496">
    <property type="entry name" value="SBP_bac_5"/>
    <property type="match status" value="1"/>
</dbReference>
<evidence type="ECO:0000256" key="4">
    <source>
        <dbReference type="SAM" id="MobiDB-lite"/>
    </source>
</evidence>
<keyword evidence="3" id="KW-0732">Signal</keyword>
<comment type="caution">
    <text evidence="7">The sequence shown here is derived from an EMBL/GenBank/DDBJ whole genome shotgun (WGS) entry which is preliminary data.</text>
</comment>
<gene>
    <name evidence="7" type="ORF">B9Q04_07520</name>
</gene>
<keyword evidence="5" id="KW-0472">Membrane</keyword>
<accession>A0A2R6CB68</accession>
<keyword evidence="5" id="KW-0812">Transmembrane</keyword>